<keyword evidence="4" id="KW-0223">Dioxygenase</keyword>
<protein>
    <submittedName>
        <fullName evidence="4">2-nitropropane dioxygenase-like enzyme</fullName>
    </submittedName>
</protein>
<dbReference type="eggNOG" id="COG2070">
    <property type="taxonomic scope" value="Bacteria"/>
</dbReference>
<dbReference type="Gene3D" id="3.20.20.70">
    <property type="entry name" value="Aldolase class I"/>
    <property type="match status" value="1"/>
</dbReference>
<dbReference type="InterPro" id="IPR013785">
    <property type="entry name" value="Aldolase_TIM"/>
</dbReference>
<dbReference type="KEGG" id="mpz:Marpi_0752"/>
<proteinExistence type="predicted"/>
<keyword evidence="2" id="KW-0288">FMN</keyword>
<dbReference type="SUPFAM" id="SSF51412">
    <property type="entry name" value="Inosine monophosphate dehydrogenase (IMPDH)"/>
    <property type="match status" value="1"/>
</dbReference>
<dbReference type="EMBL" id="CP003257">
    <property type="protein sequence ID" value="AEX85182.1"/>
    <property type="molecule type" value="Genomic_DNA"/>
</dbReference>
<keyword evidence="3" id="KW-0560">Oxidoreductase</keyword>
<sequence>MNDHRSSKRGENIFKGLKIGELTTKYPLVQGGMAVGISLDNLAGAVAKAGGIGVIGTAGIGLFENMKNYKEASKIALKKFIRSAKEKANGGVVGVNIMVALTNYSDMVKTAIDEGIDIIFSGAGLPLSLPSYLTEKTKTKLVPIVSSVKAAQVIIKRWVSKYNYIPDAIVLEGPKAGGHLGFKNKEEIFSEKNSLENLVPQLKEFLISIEKKYGKKIPLIAGGGLFSKDDVKKILDLGADGVQMATRFIATEECDAHENFKKAIINAKSDDITIIKSPVGMPGRAIKNNFIVAVENGEKKPFECRYHCIKTCDFKTTPYCIAKALYNAAIGDLENGFVFTGASVEKITKIEKVENIIKELFE</sequence>
<evidence type="ECO:0000313" key="4">
    <source>
        <dbReference type="EMBL" id="AEX85182.1"/>
    </source>
</evidence>
<dbReference type="CDD" id="cd04730">
    <property type="entry name" value="NPD_like"/>
    <property type="match status" value="1"/>
</dbReference>
<dbReference type="Proteomes" id="UP000007161">
    <property type="component" value="Chromosome"/>
</dbReference>
<dbReference type="InterPro" id="IPR004136">
    <property type="entry name" value="NMO"/>
</dbReference>
<dbReference type="GO" id="GO:0051213">
    <property type="term" value="F:dioxygenase activity"/>
    <property type="evidence" value="ECO:0007669"/>
    <property type="project" value="UniProtKB-KW"/>
</dbReference>
<evidence type="ECO:0000256" key="2">
    <source>
        <dbReference type="ARBA" id="ARBA00022643"/>
    </source>
</evidence>
<dbReference type="HOGENOM" id="CLU_038732_0_1_0"/>
<reference evidence="5" key="2">
    <citation type="submission" date="2012-01" db="EMBL/GenBank/DDBJ databases">
        <title>Complete sequence of chromosome of Marinitoga piezophila KA3.</title>
        <authorList>
            <person name="Lucas S."/>
            <person name="Han J."/>
            <person name="Lapidus A."/>
            <person name="Cheng J.-F."/>
            <person name="Goodwin L."/>
            <person name="Pitluck S."/>
            <person name="Peters L."/>
            <person name="Mikhailova N."/>
            <person name="Teshima H."/>
            <person name="Detter J.C."/>
            <person name="Han C."/>
            <person name="Tapia R."/>
            <person name="Land M."/>
            <person name="Hauser L."/>
            <person name="Kyrpides N."/>
            <person name="Ivanova N."/>
            <person name="Pagani I."/>
            <person name="Jebbar M."/>
            <person name="Vannier P."/>
            <person name="Oger P."/>
            <person name="Cario A."/>
            <person name="Bartlett D."/>
            <person name="Noll K.M."/>
            <person name="Woyke T."/>
        </authorList>
    </citation>
    <scope>NUCLEOTIDE SEQUENCE [LARGE SCALE GENOMIC DNA]</scope>
    <source>
        <strain evidence="5">DSM 14283 / JCM 11233 / KA3</strain>
    </source>
</reference>
<keyword evidence="1" id="KW-0285">Flavoprotein</keyword>
<evidence type="ECO:0000313" key="5">
    <source>
        <dbReference type="Proteomes" id="UP000007161"/>
    </source>
</evidence>
<dbReference type="RefSeq" id="WP_014296254.1">
    <property type="nucleotide sequence ID" value="NC_016751.1"/>
</dbReference>
<organism evidence="4 5">
    <name type="scientific">Marinitoga piezophila (strain DSM 14283 / JCM 11233 / KA3)</name>
    <dbReference type="NCBI Taxonomy" id="443254"/>
    <lineage>
        <taxon>Bacteria</taxon>
        <taxon>Thermotogati</taxon>
        <taxon>Thermotogota</taxon>
        <taxon>Thermotogae</taxon>
        <taxon>Petrotogales</taxon>
        <taxon>Petrotogaceae</taxon>
        <taxon>Marinitoga</taxon>
    </lineage>
</organism>
<dbReference type="GO" id="GO:0018580">
    <property type="term" value="F:nitronate monooxygenase activity"/>
    <property type="evidence" value="ECO:0007669"/>
    <property type="project" value="InterPro"/>
</dbReference>
<evidence type="ECO:0000256" key="3">
    <source>
        <dbReference type="ARBA" id="ARBA00023002"/>
    </source>
</evidence>
<dbReference type="PANTHER" id="PTHR32332">
    <property type="entry name" value="2-NITROPROPANE DIOXYGENASE"/>
    <property type="match status" value="1"/>
</dbReference>
<keyword evidence="5" id="KW-1185">Reference proteome</keyword>
<reference evidence="4 5" key="1">
    <citation type="journal article" date="2012" name="J. Bacteriol.">
        <title>Complete Genome Sequence of the Thermophilic, Piezophilic, Heterotrophic Bacterium Marinitoga piezophila KA3.</title>
        <authorList>
            <person name="Lucas S."/>
            <person name="Han J."/>
            <person name="Lapidus A."/>
            <person name="Cheng J.F."/>
            <person name="Goodwin L.A."/>
            <person name="Pitluck S."/>
            <person name="Peters L."/>
            <person name="Mikhailova N."/>
            <person name="Teshima H."/>
            <person name="Detter J.C."/>
            <person name="Han C."/>
            <person name="Tapia R."/>
            <person name="Land M."/>
            <person name="Hauser L."/>
            <person name="Kyrpides N.C."/>
            <person name="Ivanova N."/>
            <person name="Pagani I."/>
            <person name="Vannier P."/>
            <person name="Oger P."/>
            <person name="Bartlett D.H."/>
            <person name="Noll K.M."/>
            <person name="Woyke T."/>
            <person name="Jebbar M."/>
        </authorList>
    </citation>
    <scope>NUCLEOTIDE SEQUENCE [LARGE SCALE GENOMIC DNA]</scope>
    <source>
        <strain evidence="5">DSM 14283 / JCM 11233 / KA3</strain>
    </source>
</reference>
<name>H2J6J7_MARPK</name>
<accession>H2J6J7</accession>
<gene>
    <name evidence="4" type="ordered locus">Marpi_0752</name>
</gene>
<dbReference type="Pfam" id="PF03060">
    <property type="entry name" value="NMO"/>
    <property type="match status" value="1"/>
</dbReference>
<dbReference type="STRING" id="443254.Marpi_0752"/>
<dbReference type="AlphaFoldDB" id="H2J6J7"/>
<dbReference type="PANTHER" id="PTHR32332:SF18">
    <property type="entry name" value="2-NITROPROPANE DIOXYGENASE"/>
    <property type="match status" value="1"/>
</dbReference>
<evidence type="ECO:0000256" key="1">
    <source>
        <dbReference type="ARBA" id="ARBA00022630"/>
    </source>
</evidence>